<dbReference type="Proteomes" id="UP000114278">
    <property type="component" value="Segment"/>
</dbReference>
<evidence type="ECO:0000313" key="2">
    <source>
        <dbReference type="Proteomes" id="UP000114278"/>
    </source>
</evidence>
<proteinExistence type="predicted"/>
<dbReference type="GO" id="GO:0004674">
    <property type="term" value="F:protein serine/threonine kinase activity"/>
    <property type="evidence" value="ECO:0007669"/>
    <property type="project" value="UniProtKB-KW"/>
</dbReference>
<reference evidence="1 2" key="1">
    <citation type="journal article" date="2014" name="J. Gen. Virol.">
        <title>Genome sequence of a crustacean iridovirus, IIV31, isolated from the pill bug, Armadillidium vulgare.</title>
        <authorList>
            <person name="Piegu B."/>
            <person name="Guizard S."/>
            <person name="Yeping T."/>
            <person name="Cruaud C."/>
            <person name="Asgari S."/>
            <person name="Bideshi D.K."/>
            <person name="Federici B.A."/>
            <person name="Bigot Y."/>
        </authorList>
    </citation>
    <scope>NUCLEOTIDE SEQUENCE [LARGE SCALE GENOMIC DNA]</scope>
</reference>
<dbReference type="SUPFAM" id="SSF56112">
    <property type="entry name" value="Protein kinase-like (PK-like)"/>
    <property type="match status" value="1"/>
</dbReference>
<keyword evidence="2" id="KW-1185">Reference proteome</keyword>
<dbReference type="InterPro" id="IPR011009">
    <property type="entry name" value="Kinase-like_dom_sf"/>
</dbReference>
<dbReference type="EMBL" id="HF920637">
    <property type="protein sequence ID" value="CCV02520.1"/>
    <property type="molecule type" value="Genomic_DNA"/>
</dbReference>
<sequence>MNISTVSSDDDYIDLSNFNSLEDCVNRFGLRAFRFKKKFTDNSSQGSVGILVKAPLFGPPKDSRIDLEFPEISSELVYARDFFVSPYFAKQKIYPKDVIVYKIGTETPYLSRHEYAVSKSLHKLSMFLPNFMRPLGFVKDVLADPKRRGSPFLRYSTNNKIFSDLALFEYIEAPTTLGILLDNESEDVGRKKEGGRKREEKGKFQIINSLINQLMLAILISQQKINFIHNDLHFDNVLVSRCLERTFILYIFNLPSSTPETPETLTYALVPTFGHFPVIIDYGFSFTDHLNNGPLYTGIHHNNKGYLNYTFDEFTDFKTMLVRLAHSKYNFNGNNSGDGDAFRRLVRKQIVERLPIDRQTGWDTTKEDSVSKKLLKYIKPFVVDFLKNRKVKWEITEKLEDCFFIRKDYELIDVIGSLIILPLQNKKYDTLPEHLSSFLTEWMKIERWVSTTSDKVFVFTSIVDQIRADLTILGGLRETDDEDAIVQKQLVEFQRTIFKLMDKIGNKIVLNNLDYRKLYSSIISLSECFEGFKYLESEKCLKRKRLEYQKMEPKSSFDMYRLIEPFLMEPFEIQKGDYFVVLDACYEKSYSFVVKNEKIVKTVNDLPVSQKAEFLFKNIVNS</sequence>
<keyword evidence="1" id="KW-0808">Transferase</keyword>
<dbReference type="RefSeq" id="YP_009046762.1">
    <property type="nucleotide sequence ID" value="NC_024451.1"/>
</dbReference>
<dbReference type="Gene3D" id="1.10.510.10">
    <property type="entry name" value="Transferase(Phosphotransferase) domain 1"/>
    <property type="match status" value="1"/>
</dbReference>
<dbReference type="OrthoDB" id="5282at10239"/>
<dbReference type="GeneID" id="19738732"/>
<evidence type="ECO:0000313" key="1">
    <source>
        <dbReference type="EMBL" id="CCV02520.1"/>
    </source>
</evidence>
<protein>
    <submittedName>
        <fullName evidence="1">Serine/threonine protein kinase</fullName>
    </submittedName>
</protein>
<keyword evidence="1" id="KW-0723">Serine/threonine-protein kinase</keyword>
<organism evidence="1 2">
    <name type="scientific">Armadillidium vulgare iridescent virus</name>
    <dbReference type="NCBI Taxonomy" id="72201"/>
    <lineage>
        <taxon>Viruses</taxon>
        <taxon>Varidnaviria</taxon>
        <taxon>Bamfordvirae</taxon>
        <taxon>Nucleocytoviricota</taxon>
        <taxon>Megaviricetes</taxon>
        <taxon>Pimascovirales</taxon>
        <taxon>Pimascovirales incertae sedis</taxon>
        <taxon>Iridoviridae</taxon>
        <taxon>Betairidovirinae</taxon>
        <taxon>Iridovirus</taxon>
        <taxon>Iridovirus armadillidium1</taxon>
        <taxon>Invertebrate iridescent virus 31</taxon>
    </lineage>
</organism>
<gene>
    <name evidence="1" type="primary">148L</name>
    <name evidence="1" type="ORF">IIV31_148L</name>
</gene>
<dbReference type="KEGG" id="vg:19738732"/>
<keyword evidence="1" id="KW-0418">Kinase</keyword>
<accession>A0A068QL54</accession>
<name>A0A068QL54_9VIRU</name>